<accession>A0A2A2KU34</accession>
<dbReference type="Proteomes" id="UP000218231">
    <property type="component" value="Unassembled WGS sequence"/>
</dbReference>
<protein>
    <recommendedName>
        <fullName evidence="1">NAD-dependent epimerase/dehydratase domain-containing protein</fullName>
    </recommendedName>
</protein>
<reference evidence="2 3" key="1">
    <citation type="journal article" date="2017" name="Curr. Biol.">
        <title>Genome architecture and evolution of a unichromosomal asexual nematode.</title>
        <authorList>
            <person name="Fradin H."/>
            <person name="Zegar C."/>
            <person name="Gutwein M."/>
            <person name="Lucas J."/>
            <person name="Kovtun M."/>
            <person name="Corcoran D."/>
            <person name="Baugh L.R."/>
            <person name="Kiontke K."/>
            <person name="Gunsalus K."/>
            <person name="Fitch D.H."/>
            <person name="Piano F."/>
        </authorList>
    </citation>
    <scope>NUCLEOTIDE SEQUENCE [LARGE SCALE GENOMIC DNA]</scope>
    <source>
        <strain evidence="2">PF1309</strain>
    </source>
</reference>
<proteinExistence type="predicted"/>
<feature type="domain" description="NAD-dependent epimerase/dehydratase" evidence="1">
    <location>
        <begin position="2"/>
        <end position="176"/>
    </location>
</feature>
<evidence type="ECO:0000259" key="1">
    <source>
        <dbReference type="Pfam" id="PF01370"/>
    </source>
</evidence>
<dbReference type="InterPro" id="IPR001509">
    <property type="entry name" value="Epimerase_deHydtase"/>
</dbReference>
<gene>
    <name evidence="2" type="ORF">WR25_16177</name>
</gene>
<organism evidence="2 3">
    <name type="scientific">Diploscapter pachys</name>
    <dbReference type="NCBI Taxonomy" id="2018661"/>
    <lineage>
        <taxon>Eukaryota</taxon>
        <taxon>Metazoa</taxon>
        <taxon>Ecdysozoa</taxon>
        <taxon>Nematoda</taxon>
        <taxon>Chromadorea</taxon>
        <taxon>Rhabditida</taxon>
        <taxon>Rhabditina</taxon>
        <taxon>Rhabditomorpha</taxon>
        <taxon>Rhabditoidea</taxon>
        <taxon>Rhabditidae</taxon>
        <taxon>Diploscapter</taxon>
    </lineage>
</organism>
<dbReference type="AlphaFoldDB" id="A0A2A2KU34"/>
<dbReference type="STRING" id="2018661.A0A2A2KU34"/>
<evidence type="ECO:0000313" key="3">
    <source>
        <dbReference type="Proteomes" id="UP000218231"/>
    </source>
</evidence>
<comment type="caution">
    <text evidence="2">The sequence shown here is derived from an EMBL/GenBank/DDBJ whole genome shotgun (WGS) entry which is preliminary data.</text>
</comment>
<dbReference type="Pfam" id="PF01370">
    <property type="entry name" value="Epimerase"/>
    <property type="match status" value="1"/>
</dbReference>
<dbReference type="SUPFAM" id="SSF51735">
    <property type="entry name" value="NAD(P)-binding Rossmann-fold domains"/>
    <property type="match status" value="1"/>
</dbReference>
<sequence length="214" mass="24636">MTNVTDLERVLSEGVDFVVHCAHAPLPIFYQSNRENDQMWNDNCEAVEILVEAMQKYGIRRLVHVGDAYSALPIEDNYGLAEYVFHDLPRNYLLDEYGESRCRGEMIARKAVGNKTIDAIFLRPVICYAEDESKEGDSELWRRLKRAAESGALPYIPHERRGMHQYISVRNMSDVIERSINGLLKDPVKYSGEIVYCLEDTNVTSFVQVNWKEP</sequence>
<evidence type="ECO:0000313" key="2">
    <source>
        <dbReference type="EMBL" id="PAV77408.1"/>
    </source>
</evidence>
<keyword evidence="3" id="KW-1185">Reference proteome</keyword>
<dbReference type="OrthoDB" id="2735536at2759"/>
<name>A0A2A2KU34_9BILA</name>
<dbReference type="Gene3D" id="3.40.50.720">
    <property type="entry name" value="NAD(P)-binding Rossmann-like Domain"/>
    <property type="match status" value="1"/>
</dbReference>
<dbReference type="EMBL" id="LIAE01007706">
    <property type="protein sequence ID" value="PAV77408.1"/>
    <property type="molecule type" value="Genomic_DNA"/>
</dbReference>
<dbReference type="InterPro" id="IPR036291">
    <property type="entry name" value="NAD(P)-bd_dom_sf"/>
</dbReference>